<feature type="binding site" evidence="3">
    <location>
        <position position="73"/>
    </location>
    <ligand>
        <name>Cu cation</name>
        <dbReference type="ChEBI" id="CHEBI:23378"/>
    </ligand>
</feature>
<gene>
    <name evidence="6" type="ORF">DRW41_12950</name>
</gene>
<dbReference type="OrthoDB" id="9811998at2"/>
<dbReference type="InterPro" id="IPR003782">
    <property type="entry name" value="SCO1/SenC"/>
</dbReference>
<evidence type="ECO:0000256" key="3">
    <source>
        <dbReference type="PIRSR" id="PIRSR603782-1"/>
    </source>
</evidence>
<dbReference type="PANTHER" id="PTHR12151:SF25">
    <property type="entry name" value="LINALOOL DEHYDRATASE_ISOMERASE DOMAIN-CONTAINING PROTEIN"/>
    <property type="match status" value="1"/>
</dbReference>
<dbReference type="GO" id="GO:0046872">
    <property type="term" value="F:metal ion binding"/>
    <property type="evidence" value="ECO:0007669"/>
    <property type="project" value="UniProtKB-KW"/>
</dbReference>
<accession>A0A3D8GPL6</accession>
<dbReference type="AlphaFoldDB" id="A0A3D8GPL6"/>
<name>A0A3D8GPL6_9BACI</name>
<feature type="binding site" evidence="3">
    <location>
        <position position="69"/>
    </location>
    <ligand>
        <name>Cu cation</name>
        <dbReference type="ChEBI" id="CHEBI:23378"/>
    </ligand>
</feature>
<reference evidence="6 7" key="1">
    <citation type="submission" date="2018-07" db="EMBL/GenBank/DDBJ databases">
        <title>Bacillus sp. YLB-04 draft genome sequence.</title>
        <authorList>
            <person name="Yu L."/>
            <person name="Tang X."/>
        </authorList>
    </citation>
    <scope>NUCLEOTIDE SEQUENCE [LARGE SCALE GENOMIC DNA]</scope>
    <source>
        <strain evidence="6 7">YLB-04</strain>
    </source>
</reference>
<evidence type="ECO:0000256" key="4">
    <source>
        <dbReference type="PIRSR" id="PIRSR603782-2"/>
    </source>
</evidence>
<evidence type="ECO:0000256" key="1">
    <source>
        <dbReference type="ARBA" id="ARBA00010996"/>
    </source>
</evidence>
<dbReference type="CDD" id="cd02968">
    <property type="entry name" value="SCO"/>
    <property type="match status" value="1"/>
</dbReference>
<evidence type="ECO:0000313" key="6">
    <source>
        <dbReference type="EMBL" id="RDU36435.1"/>
    </source>
</evidence>
<dbReference type="PROSITE" id="PS51352">
    <property type="entry name" value="THIOREDOXIN_2"/>
    <property type="match status" value="1"/>
</dbReference>
<dbReference type="Pfam" id="PF02630">
    <property type="entry name" value="SCO1-SenC"/>
    <property type="match status" value="1"/>
</dbReference>
<dbReference type="SUPFAM" id="SSF52833">
    <property type="entry name" value="Thioredoxin-like"/>
    <property type="match status" value="1"/>
</dbReference>
<feature type="domain" description="Thioredoxin" evidence="5">
    <location>
        <begin position="31"/>
        <end position="196"/>
    </location>
</feature>
<keyword evidence="2 3" id="KW-0186">Copper</keyword>
<keyword evidence="4" id="KW-1015">Disulfide bond</keyword>
<keyword evidence="3" id="KW-0479">Metal-binding</keyword>
<dbReference type="InterPro" id="IPR036249">
    <property type="entry name" value="Thioredoxin-like_sf"/>
</dbReference>
<feature type="disulfide bond" description="Redox-active" evidence="4">
    <location>
        <begin position="69"/>
        <end position="73"/>
    </location>
</feature>
<comment type="similarity">
    <text evidence="1">Belongs to the SCO1/2 family.</text>
</comment>
<evidence type="ECO:0000313" key="7">
    <source>
        <dbReference type="Proteomes" id="UP000257144"/>
    </source>
</evidence>
<feature type="binding site" evidence="3">
    <location>
        <position position="160"/>
    </location>
    <ligand>
        <name>Cu cation</name>
        <dbReference type="ChEBI" id="CHEBI:23378"/>
    </ligand>
</feature>
<dbReference type="Proteomes" id="UP000257144">
    <property type="component" value="Unassembled WGS sequence"/>
</dbReference>
<protein>
    <submittedName>
        <fullName evidence="6">SCO family protein</fullName>
    </submittedName>
</protein>
<dbReference type="PROSITE" id="PS51257">
    <property type="entry name" value="PROKAR_LIPOPROTEIN"/>
    <property type="match status" value="1"/>
</dbReference>
<proteinExistence type="inferred from homology"/>
<dbReference type="PANTHER" id="PTHR12151">
    <property type="entry name" value="ELECTRON TRANSPORT PROTIN SCO1/SENC FAMILY MEMBER"/>
    <property type="match status" value="1"/>
</dbReference>
<evidence type="ECO:0000259" key="5">
    <source>
        <dbReference type="PROSITE" id="PS51352"/>
    </source>
</evidence>
<dbReference type="RefSeq" id="WP_115452429.1">
    <property type="nucleotide sequence ID" value="NZ_QNQT01000005.1"/>
</dbReference>
<dbReference type="Gene3D" id="3.40.30.10">
    <property type="entry name" value="Glutaredoxin"/>
    <property type="match status" value="1"/>
</dbReference>
<dbReference type="EMBL" id="QNQT01000005">
    <property type="protein sequence ID" value="RDU36435.1"/>
    <property type="molecule type" value="Genomic_DNA"/>
</dbReference>
<comment type="caution">
    <text evidence="6">The sequence shown here is derived from an EMBL/GenBank/DDBJ whole genome shotgun (WGS) entry which is preliminary data.</text>
</comment>
<dbReference type="InterPro" id="IPR013766">
    <property type="entry name" value="Thioredoxin_domain"/>
</dbReference>
<organism evidence="6 7">
    <name type="scientific">Neobacillus piezotolerans</name>
    <dbReference type="NCBI Taxonomy" id="2259171"/>
    <lineage>
        <taxon>Bacteria</taxon>
        <taxon>Bacillati</taxon>
        <taxon>Bacillota</taxon>
        <taxon>Bacilli</taxon>
        <taxon>Bacillales</taxon>
        <taxon>Bacillaceae</taxon>
        <taxon>Neobacillus</taxon>
    </lineage>
</organism>
<keyword evidence="7" id="KW-1185">Reference proteome</keyword>
<sequence length="196" mass="22387">MVKSLKTKKILLGIAIGTLLLTACGKKELENAHDWPLEEFTYTNQDGKQLGLEDLKGKVWMADFIFTECDTVCPPMTANMAEIQRKAKDEGIKNLQFVSFSVDPDIDKPEVLKEYGERFEIDYKNWDFLTGYGQEEIEQYAMKNFKTIVKKPKADDQVIHGTSFYLVGKDGLIKKSYSGVNDVPYDQILEDIKILQ</sequence>
<evidence type="ECO:0000256" key="2">
    <source>
        <dbReference type="ARBA" id="ARBA00023008"/>
    </source>
</evidence>